<comment type="caution">
    <text evidence="1">The sequence shown here is derived from an EMBL/GenBank/DDBJ whole genome shotgun (WGS) entry which is preliminary data.</text>
</comment>
<accession>A0ABT8USW9</accession>
<name>A0ABT8USW9_9MYCO</name>
<evidence type="ECO:0000313" key="2">
    <source>
        <dbReference type="Proteomes" id="UP001168823"/>
    </source>
</evidence>
<gene>
    <name evidence="1" type="ORF">Q2100_29330</name>
</gene>
<evidence type="ECO:0000313" key="1">
    <source>
        <dbReference type="EMBL" id="MDO3639880.1"/>
    </source>
</evidence>
<proteinExistence type="predicted"/>
<dbReference type="EMBL" id="JAUMSQ010000405">
    <property type="protein sequence ID" value="MDO3639880.1"/>
    <property type="molecule type" value="Genomic_DNA"/>
</dbReference>
<keyword evidence="2" id="KW-1185">Reference proteome</keyword>
<organism evidence="1 2">
    <name type="scientific">Mycolicibacterium arseniciresistens</name>
    <dbReference type="NCBI Taxonomy" id="3062257"/>
    <lineage>
        <taxon>Bacteria</taxon>
        <taxon>Bacillati</taxon>
        <taxon>Actinomycetota</taxon>
        <taxon>Actinomycetes</taxon>
        <taxon>Mycobacteriales</taxon>
        <taxon>Mycobacteriaceae</taxon>
        <taxon>Mycolicibacterium</taxon>
    </lineage>
</organism>
<sequence length="102" mass="11778">MPLQNRVTPDGDIIATEARGTLMGNRGVLHDADRRIVRRSRNRMWLICLLEFRERRRSVMTPGSYTELFFLDEAVALAAGHRPCAECRRDRYRAFLDASRVG</sequence>
<protein>
    <submittedName>
        <fullName evidence="1">Uncharacterized protein</fullName>
    </submittedName>
</protein>
<reference evidence="1" key="1">
    <citation type="submission" date="2023-07" db="EMBL/GenBank/DDBJ databases">
        <title>Mycolicibacterium sp. nov., a novel bacterial species.</title>
        <authorList>
            <person name="Cao Y."/>
        </authorList>
    </citation>
    <scope>NUCLEOTIDE SEQUENCE</scope>
    <source>
        <strain evidence="1">KC 300</strain>
    </source>
</reference>
<dbReference type="Proteomes" id="UP001168823">
    <property type="component" value="Unassembled WGS sequence"/>
</dbReference>
<feature type="non-terminal residue" evidence="1">
    <location>
        <position position="102"/>
    </location>
</feature>